<reference evidence="2" key="1">
    <citation type="submission" date="2014-11" db="EMBL/GenBank/DDBJ databases">
        <authorList>
            <person name="Otto D Thomas"/>
            <person name="Naeem Raeece"/>
        </authorList>
    </citation>
    <scope>NUCLEOTIDE SEQUENCE</scope>
</reference>
<protein>
    <recommendedName>
        <fullName evidence="3">Methyltransferase domain-containing protein</fullName>
    </recommendedName>
</protein>
<proteinExistence type="predicted"/>
<feature type="compositionally biased region" description="Basic and acidic residues" evidence="1">
    <location>
        <begin position="334"/>
        <end position="363"/>
    </location>
</feature>
<feature type="region of interest" description="Disordered" evidence="1">
    <location>
        <begin position="1"/>
        <end position="30"/>
    </location>
</feature>
<feature type="compositionally biased region" description="Acidic residues" evidence="1">
    <location>
        <begin position="498"/>
        <end position="508"/>
    </location>
</feature>
<feature type="region of interest" description="Disordered" evidence="1">
    <location>
        <begin position="334"/>
        <end position="368"/>
    </location>
</feature>
<dbReference type="PANTHER" id="PTHR39290">
    <property type="entry name" value="C3H1-TYPE DOMAIN-CONTAINING PROTEIN-RELATED"/>
    <property type="match status" value="1"/>
</dbReference>
<dbReference type="VEuPathDB" id="CryptoDB:Cvel_11437"/>
<feature type="region of interest" description="Disordered" evidence="1">
    <location>
        <begin position="286"/>
        <end position="321"/>
    </location>
</feature>
<accession>A0A0G4I6J5</accession>
<feature type="region of interest" description="Disordered" evidence="1">
    <location>
        <begin position="45"/>
        <end position="79"/>
    </location>
</feature>
<name>A0A0G4I6J5_9ALVE</name>
<gene>
    <name evidence="2" type="ORF">Cvel_11437</name>
</gene>
<organism evidence="2">
    <name type="scientific">Chromera velia CCMP2878</name>
    <dbReference type="NCBI Taxonomy" id="1169474"/>
    <lineage>
        <taxon>Eukaryota</taxon>
        <taxon>Sar</taxon>
        <taxon>Alveolata</taxon>
        <taxon>Colpodellida</taxon>
        <taxon>Chromeraceae</taxon>
        <taxon>Chromera</taxon>
    </lineage>
</organism>
<feature type="region of interest" description="Disordered" evidence="1">
    <location>
        <begin position="482"/>
        <end position="517"/>
    </location>
</feature>
<dbReference type="PANTHER" id="PTHR39290:SF6">
    <property type="entry name" value="S-ADENOSYL-L-METHIONINE-DEPENDENT METHYLTRANSFERASES SUPERFAMILY PROTEIN"/>
    <property type="match status" value="1"/>
</dbReference>
<sequence length="517" mass="56282">MSQGSPSFAPEEQTFPSNFSEKLGSPPSDNGKGACRCVECCAQSSCCDSNSADRSSRSSLLSDSSMSSDSFSSTEEDTPFALNTSTEFESLAAMQEALEGNLEEIDKMQREDWQTHKRSRRRWNRAAGWTLCAFTDIQAAVEVLKGIADKRDAPPNVLEVGAGLAYFSRLLRTACRLSDVNAEFILTDVFESTYCTSSRFMEQMRELGVKEMDAQLAVQTFSAADVLTICWPVWGFAEEALQSFRGRFVFYCGEGPSGCCADKGFFRELQAGWVLQFEAVRGPAWRRCGRDDDPESDSGSAASGSGSEGGGASESQSDTGMDDRFQIWRRLREMPERSEAHDSEEDEGRKGEGLREGECERHSPTRTTRLASVDRDGCEGLPARGGMQTGGFSAQKCLSEVSGDCFDGLRGDGDGVVVVRRGRETGRGGVEDLSEHPFLKAAREACLATPPGGLPGSPLRCASQRMTGILGAKRDQACVDKVSEEGERARRVRGRVEGEEEEEGDAAEVDIRESHGI</sequence>
<evidence type="ECO:0008006" key="3">
    <source>
        <dbReference type="Google" id="ProtNLM"/>
    </source>
</evidence>
<feature type="compositionally biased region" description="Low complexity" evidence="1">
    <location>
        <begin position="45"/>
        <end position="73"/>
    </location>
</feature>
<dbReference type="EMBL" id="CDMZ01005331">
    <property type="protein sequence ID" value="CEM52667.1"/>
    <property type="molecule type" value="Genomic_DNA"/>
</dbReference>
<evidence type="ECO:0000313" key="2">
    <source>
        <dbReference type="EMBL" id="CEM52667.1"/>
    </source>
</evidence>
<feature type="compositionally biased region" description="Basic and acidic residues" evidence="1">
    <location>
        <begin position="482"/>
        <end position="497"/>
    </location>
</feature>
<evidence type="ECO:0000256" key="1">
    <source>
        <dbReference type="SAM" id="MobiDB-lite"/>
    </source>
</evidence>
<dbReference type="AlphaFoldDB" id="A0A0G4I6J5"/>